<organism evidence="5 6">
    <name type="scientific">Schaalia turicensis</name>
    <dbReference type="NCBI Taxonomy" id="131111"/>
    <lineage>
        <taxon>Bacteria</taxon>
        <taxon>Bacillati</taxon>
        <taxon>Actinomycetota</taxon>
        <taxon>Actinomycetes</taxon>
        <taxon>Actinomycetales</taxon>
        <taxon>Actinomycetaceae</taxon>
        <taxon>Schaalia</taxon>
    </lineage>
</organism>
<keyword evidence="2" id="KW-0378">Hydrolase</keyword>
<dbReference type="NCBIfam" id="TIGR00369">
    <property type="entry name" value="unchar_dom_1"/>
    <property type="match status" value="1"/>
</dbReference>
<proteinExistence type="inferred from homology"/>
<evidence type="ECO:0000313" key="6">
    <source>
        <dbReference type="Proteomes" id="UP000234545"/>
    </source>
</evidence>
<dbReference type="InterPro" id="IPR029069">
    <property type="entry name" value="HotDog_dom_sf"/>
</dbReference>
<dbReference type="OrthoDB" id="9798208at2"/>
<dbReference type="CDD" id="cd03443">
    <property type="entry name" value="PaaI_thioesterase"/>
    <property type="match status" value="1"/>
</dbReference>
<dbReference type="AlphaFoldDB" id="A0A2I1I5Y2"/>
<sequence>MHGQTARQTTPDPSHDGGFVGAHWPHSLMEAMRMDVLEHSPEKTVILMPVEGNTQSAGILHGGASAALAETAASFASQIHARNVHGADRGFAVGTELTISHISSVSTGRVIATATAIHLGGSSTVHLVEIKNEAGKLISSARVTNRIMARRA</sequence>
<dbReference type="EMBL" id="PKKJ01000002">
    <property type="protein sequence ID" value="PKY66548.1"/>
    <property type="molecule type" value="Genomic_DNA"/>
</dbReference>
<accession>A0A2I1I5Y2</accession>
<feature type="region of interest" description="Disordered" evidence="3">
    <location>
        <begin position="1"/>
        <end position="22"/>
    </location>
</feature>
<dbReference type="Gene3D" id="3.10.129.10">
    <property type="entry name" value="Hotdog Thioesterase"/>
    <property type="match status" value="1"/>
</dbReference>
<dbReference type="GO" id="GO:0061522">
    <property type="term" value="F:1,4-dihydroxy-2-naphthoyl-CoA thioesterase activity"/>
    <property type="evidence" value="ECO:0007669"/>
    <property type="project" value="TreeGrafter"/>
</dbReference>
<evidence type="ECO:0000259" key="4">
    <source>
        <dbReference type="Pfam" id="PF03061"/>
    </source>
</evidence>
<feature type="domain" description="Thioesterase" evidence="4">
    <location>
        <begin position="58"/>
        <end position="138"/>
    </location>
</feature>
<dbReference type="Proteomes" id="UP000234545">
    <property type="component" value="Unassembled WGS sequence"/>
</dbReference>
<comment type="similarity">
    <text evidence="1">Belongs to the thioesterase PaaI family.</text>
</comment>
<name>A0A2I1I5Y2_9ACTO</name>
<dbReference type="PANTHER" id="PTHR43240:SF5">
    <property type="entry name" value="1,4-DIHYDROXY-2-NAPHTHOYL-COA THIOESTERASE 1"/>
    <property type="match status" value="1"/>
</dbReference>
<evidence type="ECO:0000256" key="1">
    <source>
        <dbReference type="ARBA" id="ARBA00008324"/>
    </source>
</evidence>
<dbReference type="SUPFAM" id="SSF54637">
    <property type="entry name" value="Thioesterase/thiol ester dehydrase-isomerase"/>
    <property type="match status" value="1"/>
</dbReference>
<dbReference type="Pfam" id="PF03061">
    <property type="entry name" value="4HBT"/>
    <property type="match status" value="1"/>
</dbReference>
<comment type="caution">
    <text evidence="5">The sequence shown here is derived from an EMBL/GenBank/DDBJ whole genome shotgun (WGS) entry which is preliminary data.</text>
</comment>
<dbReference type="InterPro" id="IPR006683">
    <property type="entry name" value="Thioestr_dom"/>
</dbReference>
<dbReference type="GO" id="GO:0005829">
    <property type="term" value="C:cytosol"/>
    <property type="evidence" value="ECO:0007669"/>
    <property type="project" value="TreeGrafter"/>
</dbReference>
<gene>
    <name evidence="5" type="ORF">CYJ25_03160</name>
</gene>
<evidence type="ECO:0000256" key="3">
    <source>
        <dbReference type="SAM" id="MobiDB-lite"/>
    </source>
</evidence>
<evidence type="ECO:0000256" key="2">
    <source>
        <dbReference type="ARBA" id="ARBA00022801"/>
    </source>
</evidence>
<dbReference type="PANTHER" id="PTHR43240">
    <property type="entry name" value="1,4-DIHYDROXY-2-NAPHTHOYL-COA THIOESTERASE 1"/>
    <property type="match status" value="1"/>
</dbReference>
<feature type="compositionally biased region" description="Polar residues" evidence="3">
    <location>
        <begin position="1"/>
        <end position="12"/>
    </location>
</feature>
<evidence type="ECO:0000313" key="5">
    <source>
        <dbReference type="EMBL" id="PKY66548.1"/>
    </source>
</evidence>
<reference evidence="5 6" key="1">
    <citation type="submission" date="2017-12" db="EMBL/GenBank/DDBJ databases">
        <title>Phylogenetic diversity of female urinary microbiome.</title>
        <authorList>
            <person name="Thomas-White K."/>
            <person name="Wolfe A.J."/>
        </authorList>
    </citation>
    <scope>NUCLEOTIDE SEQUENCE [LARGE SCALE GENOMIC DNA]</scope>
    <source>
        <strain evidence="5 6">UMB0250</strain>
    </source>
</reference>
<dbReference type="InterPro" id="IPR003736">
    <property type="entry name" value="PAAI_dom"/>
</dbReference>
<dbReference type="RefSeq" id="WP_101627761.1">
    <property type="nucleotide sequence ID" value="NZ_PKKJ01000002.1"/>
</dbReference>
<protein>
    <submittedName>
        <fullName evidence="5">Thioesterase</fullName>
    </submittedName>
</protein>